<feature type="region of interest" description="Disordered" evidence="1">
    <location>
        <begin position="204"/>
        <end position="285"/>
    </location>
</feature>
<dbReference type="AlphaFoldDB" id="A0AAE0FZU4"/>
<dbReference type="PRINTS" id="PR01217">
    <property type="entry name" value="PRICHEXTENSN"/>
</dbReference>
<gene>
    <name evidence="2" type="ORF">CYMTET_22470</name>
</gene>
<keyword evidence="3" id="KW-1185">Reference proteome</keyword>
<evidence type="ECO:0000313" key="3">
    <source>
        <dbReference type="Proteomes" id="UP001190700"/>
    </source>
</evidence>
<feature type="compositionally biased region" description="Low complexity" evidence="1">
    <location>
        <begin position="230"/>
        <end position="285"/>
    </location>
</feature>
<protein>
    <submittedName>
        <fullName evidence="2">Uncharacterized protein</fullName>
    </submittedName>
</protein>
<reference evidence="2 3" key="1">
    <citation type="journal article" date="2015" name="Genome Biol. Evol.">
        <title>Comparative Genomics of a Bacterivorous Green Alga Reveals Evolutionary Causalities and Consequences of Phago-Mixotrophic Mode of Nutrition.</title>
        <authorList>
            <person name="Burns J.A."/>
            <person name="Paasch A."/>
            <person name="Narechania A."/>
            <person name="Kim E."/>
        </authorList>
    </citation>
    <scope>NUCLEOTIDE SEQUENCE [LARGE SCALE GENOMIC DNA]</scope>
    <source>
        <strain evidence="2 3">PLY_AMNH</strain>
    </source>
</reference>
<feature type="region of interest" description="Disordered" evidence="1">
    <location>
        <begin position="30"/>
        <end position="82"/>
    </location>
</feature>
<proteinExistence type="predicted"/>
<sequence length="330" mass="33604">MGTYKLAGTVTFSDVNPGMANTVNSTVQVELPLPASSPRPSNSTLPPPPSSLPLSSAPSPPPPPPPPLPPISASLPPPPSPPPPAWELGALTIYDTGNASTCCVTVTLNDYAVSLDMEATNIATLEAWGLATAPGTGVNMSWSASSFSYPTLSPILCGFTSGSWALSGLVTFQSLNAGLVNTLSGTLHVWLLLPRPHRLPRPLSTSPTTFSPTTSPATFEPTAYPTTLIPTFSPTATTSTPTTTPTTNAPTVTTLAPTDTPTTSSPTGTPTTEAPITAAPSLTPTVAPPCPPLPPTGAEMSSELTFSPATAEEVTADVEAEAVLLISQSA</sequence>
<dbReference type="EMBL" id="LGRX02011315">
    <property type="protein sequence ID" value="KAK3269062.1"/>
    <property type="molecule type" value="Genomic_DNA"/>
</dbReference>
<feature type="non-terminal residue" evidence="2">
    <location>
        <position position="330"/>
    </location>
</feature>
<evidence type="ECO:0000313" key="2">
    <source>
        <dbReference type="EMBL" id="KAK3269062.1"/>
    </source>
</evidence>
<evidence type="ECO:0000256" key="1">
    <source>
        <dbReference type="SAM" id="MobiDB-lite"/>
    </source>
</evidence>
<accession>A0AAE0FZU4</accession>
<feature type="compositionally biased region" description="Low complexity" evidence="1">
    <location>
        <begin position="204"/>
        <end position="223"/>
    </location>
</feature>
<dbReference type="Proteomes" id="UP001190700">
    <property type="component" value="Unassembled WGS sequence"/>
</dbReference>
<comment type="caution">
    <text evidence="2">The sequence shown here is derived from an EMBL/GenBank/DDBJ whole genome shotgun (WGS) entry which is preliminary data.</text>
</comment>
<organism evidence="2 3">
    <name type="scientific">Cymbomonas tetramitiformis</name>
    <dbReference type="NCBI Taxonomy" id="36881"/>
    <lineage>
        <taxon>Eukaryota</taxon>
        <taxon>Viridiplantae</taxon>
        <taxon>Chlorophyta</taxon>
        <taxon>Pyramimonadophyceae</taxon>
        <taxon>Pyramimonadales</taxon>
        <taxon>Pyramimonadaceae</taxon>
        <taxon>Cymbomonas</taxon>
    </lineage>
</organism>
<feature type="compositionally biased region" description="Pro residues" evidence="1">
    <location>
        <begin position="58"/>
        <end position="82"/>
    </location>
</feature>
<name>A0AAE0FZU4_9CHLO</name>